<dbReference type="AlphaFoldDB" id="A0AAW2BKB2"/>
<evidence type="ECO:0000313" key="2">
    <source>
        <dbReference type="EMBL" id="KAK9985863.1"/>
    </source>
</evidence>
<dbReference type="CDD" id="cd06222">
    <property type="entry name" value="RNase_H_like"/>
    <property type="match status" value="1"/>
</dbReference>
<dbReference type="SUPFAM" id="SSF53098">
    <property type="entry name" value="Ribonuclease H-like"/>
    <property type="match status" value="1"/>
</dbReference>
<gene>
    <name evidence="2" type="ORF">SO802_030814</name>
</gene>
<proteinExistence type="predicted"/>
<dbReference type="InterPro" id="IPR036397">
    <property type="entry name" value="RNaseH_sf"/>
</dbReference>
<dbReference type="InterPro" id="IPR044730">
    <property type="entry name" value="RNase_H-like_dom_plant"/>
</dbReference>
<sequence length="286" mass="32155">MKRCIVSDALCGLCNSEVEDSIHALWLCDGVKPIWMSNQSFSFLRAQKLSTFKDLVFYMLQNASSSQVALFSMIAWVIWERRNRLRVHQLVWDVGNVVDRASALLREFHDVQKLPLRRSVPREVVKWSPPAEGLYKVNFDGAVFEDQACAGLGVVIRDSAGLVIGAFSQKIRLPSSVVMVEALAARRAVMFAKEISVFRVVVEGDSLQVIKAVNNSKLSMSSYGHIIDETRLLSTSFSCCNFVHVQREGNKLAHALARRAVLSADFDVWMEDLPRDLDDVFLFDLA</sequence>
<comment type="caution">
    <text evidence="2">The sequence shown here is derived from an EMBL/GenBank/DDBJ whole genome shotgun (WGS) entry which is preliminary data.</text>
</comment>
<dbReference type="GO" id="GO:0003676">
    <property type="term" value="F:nucleic acid binding"/>
    <property type="evidence" value="ECO:0007669"/>
    <property type="project" value="InterPro"/>
</dbReference>
<protein>
    <recommendedName>
        <fullName evidence="1">RNase H type-1 domain-containing protein</fullName>
    </recommendedName>
</protein>
<dbReference type="EMBL" id="JAZDWU010000011">
    <property type="protein sequence ID" value="KAK9985863.1"/>
    <property type="molecule type" value="Genomic_DNA"/>
</dbReference>
<dbReference type="InterPro" id="IPR002156">
    <property type="entry name" value="RNaseH_domain"/>
</dbReference>
<evidence type="ECO:0000313" key="3">
    <source>
        <dbReference type="Proteomes" id="UP001459277"/>
    </source>
</evidence>
<dbReference type="PANTHER" id="PTHR47074:SF48">
    <property type="entry name" value="POLYNUCLEOTIDYL TRANSFERASE, RIBONUCLEASE H-LIKE SUPERFAMILY PROTEIN"/>
    <property type="match status" value="1"/>
</dbReference>
<feature type="domain" description="RNase H type-1" evidence="1">
    <location>
        <begin position="138"/>
        <end position="260"/>
    </location>
</feature>
<dbReference type="InterPro" id="IPR012337">
    <property type="entry name" value="RNaseH-like_sf"/>
</dbReference>
<dbReference type="PANTHER" id="PTHR47074">
    <property type="entry name" value="BNAC02G40300D PROTEIN"/>
    <property type="match status" value="1"/>
</dbReference>
<reference evidence="2 3" key="1">
    <citation type="submission" date="2024-01" db="EMBL/GenBank/DDBJ databases">
        <title>A telomere-to-telomere, gap-free genome of sweet tea (Lithocarpus litseifolius).</title>
        <authorList>
            <person name="Zhou J."/>
        </authorList>
    </citation>
    <scope>NUCLEOTIDE SEQUENCE [LARGE SCALE GENOMIC DNA]</scope>
    <source>
        <strain evidence="2">Zhou-2022a</strain>
        <tissue evidence="2">Leaf</tissue>
    </source>
</reference>
<dbReference type="Proteomes" id="UP001459277">
    <property type="component" value="Unassembled WGS sequence"/>
</dbReference>
<evidence type="ECO:0000259" key="1">
    <source>
        <dbReference type="Pfam" id="PF13456"/>
    </source>
</evidence>
<name>A0AAW2BKB2_9ROSI</name>
<dbReference type="Pfam" id="PF13456">
    <property type="entry name" value="RVT_3"/>
    <property type="match status" value="1"/>
</dbReference>
<dbReference type="InterPro" id="IPR052929">
    <property type="entry name" value="RNase_H-like_EbsB-rel"/>
</dbReference>
<organism evidence="2 3">
    <name type="scientific">Lithocarpus litseifolius</name>
    <dbReference type="NCBI Taxonomy" id="425828"/>
    <lineage>
        <taxon>Eukaryota</taxon>
        <taxon>Viridiplantae</taxon>
        <taxon>Streptophyta</taxon>
        <taxon>Embryophyta</taxon>
        <taxon>Tracheophyta</taxon>
        <taxon>Spermatophyta</taxon>
        <taxon>Magnoliopsida</taxon>
        <taxon>eudicotyledons</taxon>
        <taxon>Gunneridae</taxon>
        <taxon>Pentapetalae</taxon>
        <taxon>rosids</taxon>
        <taxon>fabids</taxon>
        <taxon>Fagales</taxon>
        <taxon>Fagaceae</taxon>
        <taxon>Lithocarpus</taxon>
    </lineage>
</organism>
<keyword evidence="3" id="KW-1185">Reference proteome</keyword>
<accession>A0AAW2BKB2</accession>
<dbReference type="GO" id="GO:0004523">
    <property type="term" value="F:RNA-DNA hybrid ribonuclease activity"/>
    <property type="evidence" value="ECO:0007669"/>
    <property type="project" value="InterPro"/>
</dbReference>
<dbReference type="Gene3D" id="3.30.420.10">
    <property type="entry name" value="Ribonuclease H-like superfamily/Ribonuclease H"/>
    <property type="match status" value="1"/>
</dbReference>